<evidence type="ECO:0000256" key="8">
    <source>
        <dbReference type="PROSITE-ProRule" id="PRU01032"/>
    </source>
</evidence>
<evidence type="ECO:0000256" key="4">
    <source>
        <dbReference type="ARBA" id="ARBA00022801"/>
    </source>
</evidence>
<dbReference type="InterPro" id="IPR036852">
    <property type="entry name" value="Peptidase_S8/S53_dom_sf"/>
</dbReference>
<evidence type="ECO:0000256" key="7">
    <source>
        <dbReference type="ARBA" id="ARBA00023145"/>
    </source>
</evidence>
<feature type="active site" description="Charge relay system" evidence="8">
    <location>
        <position position="449"/>
    </location>
</feature>
<feature type="active site" description="Charge relay system" evidence="8">
    <location>
        <position position="249"/>
    </location>
</feature>
<dbReference type="Proteomes" id="UP001524587">
    <property type="component" value="Unassembled WGS sequence"/>
</dbReference>
<evidence type="ECO:0000256" key="5">
    <source>
        <dbReference type="ARBA" id="ARBA00022825"/>
    </source>
</evidence>
<keyword evidence="2 8" id="KW-0645">Protease</keyword>
<keyword evidence="5 8" id="KW-0720">Serine protease</keyword>
<dbReference type="RefSeq" id="WP_422863726.1">
    <property type="nucleotide sequence ID" value="NZ_JAMSKV010000005.1"/>
</dbReference>
<keyword evidence="6" id="KW-0106">Calcium</keyword>
<comment type="similarity">
    <text evidence="9">Belongs to the peptidase S8 family.</text>
</comment>
<dbReference type="EMBL" id="JAMSKV010000005">
    <property type="protein sequence ID" value="MCQ8278255.1"/>
    <property type="molecule type" value="Genomic_DNA"/>
</dbReference>
<dbReference type="InterPro" id="IPR050819">
    <property type="entry name" value="Tripeptidyl-peptidase_I"/>
</dbReference>
<evidence type="ECO:0000256" key="9">
    <source>
        <dbReference type="PROSITE-ProRule" id="PRU01240"/>
    </source>
</evidence>
<evidence type="ECO:0000313" key="11">
    <source>
        <dbReference type="EMBL" id="MCQ8278255.1"/>
    </source>
</evidence>
<feature type="domain" description="Peptidase S53" evidence="10">
    <location>
        <begin position="179"/>
        <end position="532"/>
    </location>
</feature>
<evidence type="ECO:0000259" key="10">
    <source>
        <dbReference type="PROSITE" id="PS51695"/>
    </source>
</evidence>
<dbReference type="InterPro" id="IPR015366">
    <property type="entry name" value="S53_propep"/>
</dbReference>
<dbReference type="Pfam" id="PF09286">
    <property type="entry name" value="Pro-kuma_activ"/>
    <property type="match status" value="1"/>
</dbReference>
<dbReference type="PANTHER" id="PTHR14218">
    <property type="entry name" value="PROTEASE S8 TRIPEPTIDYL PEPTIDASE I CLN2"/>
    <property type="match status" value="1"/>
</dbReference>
<dbReference type="Gene3D" id="3.40.50.200">
    <property type="entry name" value="Peptidase S8/S53 domain"/>
    <property type="match status" value="1"/>
</dbReference>
<evidence type="ECO:0000256" key="1">
    <source>
        <dbReference type="ARBA" id="ARBA00001913"/>
    </source>
</evidence>
<name>A0ABT1W5V0_9PROT</name>
<accession>A0ABT1W5V0</accession>
<evidence type="ECO:0000313" key="12">
    <source>
        <dbReference type="Proteomes" id="UP001524587"/>
    </source>
</evidence>
<keyword evidence="3" id="KW-0479">Metal-binding</keyword>
<dbReference type="SUPFAM" id="SSF54897">
    <property type="entry name" value="Protease propeptides/inhibitors"/>
    <property type="match status" value="1"/>
</dbReference>
<comment type="caution">
    <text evidence="8">Lacks conserved residue(s) required for the propagation of feature annotation.</text>
</comment>
<keyword evidence="12" id="KW-1185">Reference proteome</keyword>
<dbReference type="SMART" id="SM00944">
    <property type="entry name" value="Pro-kuma_activ"/>
    <property type="match status" value="1"/>
</dbReference>
<comment type="caution">
    <text evidence="11">The sequence shown here is derived from an EMBL/GenBank/DDBJ whole genome shotgun (WGS) entry which is preliminary data.</text>
</comment>
<comment type="cofactor">
    <cofactor evidence="1">
        <name>Ca(2+)</name>
        <dbReference type="ChEBI" id="CHEBI:29108"/>
    </cofactor>
</comment>
<evidence type="ECO:0000256" key="2">
    <source>
        <dbReference type="ARBA" id="ARBA00022670"/>
    </source>
</evidence>
<reference evidence="11 12" key="1">
    <citation type="submission" date="2022-06" db="EMBL/GenBank/DDBJ databases">
        <title>Endosaccharibacter gen. nov., sp. nov., endophytic bacteria isolated from sugarcane.</title>
        <authorList>
            <person name="Pitiwittayakul N."/>
            <person name="Yukphan P."/>
            <person name="Charoenyingcharoen P."/>
            <person name="Tanasupawat S."/>
        </authorList>
    </citation>
    <scope>NUCLEOTIDE SEQUENCE [LARGE SCALE GENOMIC DNA]</scope>
    <source>
        <strain evidence="11 12">KSS8</strain>
    </source>
</reference>
<dbReference type="CDD" id="cd04056">
    <property type="entry name" value="Peptidases_S53"/>
    <property type="match status" value="1"/>
</dbReference>
<evidence type="ECO:0000256" key="6">
    <source>
        <dbReference type="ARBA" id="ARBA00022837"/>
    </source>
</evidence>
<gene>
    <name evidence="11" type="ORF">NFI95_07310</name>
</gene>
<proteinExistence type="inferred from homology"/>
<dbReference type="PROSITE" id="PS51892">
    <property type="entry name" value="SUBTILASE"/>
    <property type="match status" value="1"/>
</dbReference>
<keyword evidence="4 8" id="KW-0378">Hydrolase</keyword>
<protein>
    <submittedName>
        <fullName evidence="11">S53 family peptidase</fullName>
    </submittedName>
</protein>
<dbReference type="PANTHER" id="PTHR14218:SF15">
    <property type="entry name" value="TRIPEPTIDYL-PEPTIDASE 1"/>
    <property type="match status" value="1"/>
</dbReference>
<dbReference type="PROSITE" id="PS51695">
    <property type="entry name" value="SEDOLISIN"/>
    <property type="match status" value="1"/>
</dbReference>
<dbReference type="CDD" id="cd11377">
    <property type="entry name" value="Pro-peptidase_S53"/>
    <property type="match status" value="1"/>
</dbReference>
<dbReference type="InterPro" id="IPR030400">
    <property type="entry name" value="Sedolisin_dom"/>
</dbReference>
<sequence>MTETHKTAPAHHAMGLRPIVGSTRALPRDAVCTGAVPDAHVIEASLNIRPRDETALHAKMNALGDPDARRKLMAHARETLYGPDIRALTDYANAHGLTVLESSAARRLVRVSGTPRAMEAAFGTKLELYTSGAETFRSHSGEVRLPENLHGIVDSVLGLDDRAIAHTRIVRPHVAQPGGLEPNKLATLYDFPTGVDGTGVTIALIELGGGYSASDNQAAFKAMGLKTPRVVAVSVDGARNKTGSDADGEVALDIQVAGGLAPGAEIAVYFAPNTDAGFSDAISQAAHDTTTKPSVISISWGGPESSWSTQAVSAMNSALQDAAAMGISVYVASGDSLATDGVDDGMAHVDFPASSPWAIGCGGTHIAVSGNAITAEMVWNDSLQGGGGTGGGISDLFDVPAFQTSVNLPASVNGGRKGRGVPDVAGDAAPGSGYLVVVDGKKEVVGGTSAVAPLWAGLTALINQKAAVPVGFLPNFLYGQIKAGRKLTVEITSGNNKPANSQIGYQAGPTWNACTGLGRPDGKALFAALTARTGSNGASV</sequence>
<feature type="active site" description="Charge relay system" evidence="8">
    <location>
        <position position="253"/>
    </location>
</feature>
<organism evidence="11 12">
    <name type="scientific">Endosaccharibacter trunci</name>
    <dbReference type="NCBI Taxonomy" id="2812733"/>
    <lineage>
        <taxon>Bacteria</taxon>
        <taxon>Pseudomonadati</taxon>
        <taxon>Pseudomonadota</taxon>
        <taxon>Alphaproteobacteria</taxon>
        <taxon>Acetobacterales</taxon>
        <taxon>Acetobacteraceae</taxon>
        <taxon>Endosaccharibacter</taxon>
    </lineage>
</organism>
<evidence type="ECO:0000256" key="3">
    <source>
        <dbReference type="ARBA" id="ARBA00022723"/>
    </source>
</evidence>
<dbReference type="SUPFAM" id="SSF52743">
    <property type="entry name" value="Subtilisin-like"/>
    <property type="match status" value="1"/>
</dbReference>
<keyword evidence="7" id="KW-0865">Zymogen</keyword>